<dbReference type="EMBL" id="CP039865">
    <property type="protein sequence ID" value="QCK84485.1"/>
    <property type="molecule type" value="Genomic_DNA"/>
</dbReference>
<evidence type="ECO:0000256" key="1">
    <source>
        <dbReference type="ARBA" id="ARBA00022679"/>
    </source>
</evidence>
<dbReference type="Pfam" id="PF02515">
    <property type="entry name" value="CoA_transf_3"/>
    <property type="match status" value="1"/>
</dbReference>
<dbReference type="Gene3D" id="3.40.50.10540">
    <property type="entry name" value="Crotonobetainyl-coa:carnitine coa-transferase, domain 1"/>
    <property type="match status" value="1"/>
</dbReference>
<name>A0A4D7QD50_9HYPH</name>
<dbReference type="InterPro" id="IPR050483">
    <property type="entry name" value="CoA-transferase_III_domain"/>
</dbReference>
<dbReference type="SUPFAM" id="SSF89796">
    <property type="entry name" value="CoA-transferase family III (CaiB/BaiF)"/>
    <property type="match status" value="1"/>
</dbReference>
<dbReference type="Gene3D" id="3.30.1540.10">
    <property type="entry name" value="formyl-coa transferase, domain 3"/>
    <property type="match status" value="1"/>
</dbReference>
<protein>
    <submittedName>
        <fullName evidence="2">CoA transferase</fullName>
    </submittedName>
</protein>
<dbReference type="InterPro" id="IPR023606">
    <property type="entry name" value="CoA-Trfase_III_dom_1_sf"/>
</dbReference>
<keyword evidence="1 2" id="KW-0808">Transferase</keyword>
<evidence type="ECO:0000313" key="3">
    <source>
        <dbReference type="Proteomes" id="UP000298588"/>
    </source>
</evidence>
<gene>
    <name evidence="2" type="ORF">E8L99_01100</name>
</gene>
<sequence>MGPLEGIRIVDLTSVLMGPSASQMLGDMGAEIIKVEAPDGDVIRQIGPMKNPGMGPIFLNANRSKRSICLDLKSPAGLEALKLLIARADVLMYNIRPKAMERLGLGYEAVAAINPRIIYAGLFGFAQNGPYAADPAYDDLIQGGSTLSSLIAKAGDGTPRYVPTAVADRMVGLTAAGVICATLVNQQRTGIGQRVDIPMFETMVSTVLGDHLGGLTFDPPLDRGGYSRQLSPQRRPYRTRDGYVCALVYTDKHWTNFLGAIGMPDLPIQDPRFAGFANRIANIDFVYGELSSWFEARTTDEWLALLRKADVPVMPMHDFDSVLADPHLVATDFFQMMDHPTEGRLRSMRMGATWSGTPTETARLAPRLGEHGRDVLAEAGMAGDEIERLVAAGVLVIPDGSRNDPL</sequence>
<dbReference type="OrthoDB" id="5720311at2"/>
<proteinExistence type="predicted"/>
<organism evidence="2 3">
    <name type="scientific">Phreatobacter aquaticus</name>
    <dbReference type="NCBI Taxonomy" id="2570229"/>
    <lineage>
        <taxon>Bacteria</taxon>
        <taxon>Pseudomonadati</taxon>
        <taxon>Pseudomonadota</taxon>
        <taxon>Alphaproteobacteria</taxon>
        <taxon>Hyphomicrobiales</taxon>
        <taxon>Phreatobacteraceae</taxon>
        <taxon>Phreatobacter</taxon>
    </lineage>
</organism>
<dbReference type="KEGG" id="paqt:E8L99_01100"/>
<reference evidence="2 3" key="1">
    <citation type="submission" date="2019-04" db="EMBL/GenBank/DDBJ databases">
        <title>Phreatobacter aquaticus sp. nov.</title>
        <authorList>
            <person name="Choi A."/>
            <person name="Baek K."/>
        </authorList>
    </citation>
    <scope>NUCLEOTIDE SEQUENCE [LARGE SCALE GENOMIC DNA]</scope>
    <source>
        <strain evidence="2 3">NMCR1094</strain>
    </source>
</reference>
<evidence type="ECO:0000313" key="2">
    <source>
        <dbReference type="EMBL" id="QCK84485.1"/>
    </source>
</evidence>
<dbReference type="RefSeq" id="WP_137097820.1">
    <property type="nucleotide sequence ID" value="NZ_CP039865.1"/>
</dbReference>
<dbReference type="PANTHER" id="PTHR48207:SF4">
    <property type="entry name" value="BLL6097 PROTEIN"/>
    <property type="match status" value="1"/>
</dbReference>
<dbReference type="GO" id="GO:0008410">
    <property type="term" value="F:CoA-transferase activity"/>
    <property type="evidence" value="ECO:0007669"/>
    <property type="project" value="TreeGrafter"/>
</dbReference>
<keyword evidence="3" id="KW-1185">Reference proteome</keyword>
<dbReference type="InterPro" id="IPR003673">
    <property type="entry name" value="CoA-Trfase_fam_III"/>
</dbReference>
<dbReference type="PANTHER" id="PTHR48207">
    <property type="entry name" value="SUCCINATE--HYDROXYMETHYLGLUTARATE COA-TRANSFERASE"/>
    <property type="match status" value="1"/>
</dbReference>
<dbReference type="AlphaFoldDB" id="A0A4D7QD50"/>
<dbReference type="Proteomes" id="UP000298588">
    <property type="component" value="Chromosome"/>
</dbReference>
<accession>A0A4D7QD50</accession>
<dbReference type="InterPro" id="IPR044855">
    <property type="entry name" value="CoA-Trfase_III_dom3_sf"/>
</dbReference>